<dbReference type="Proteomes" id="UP000194218">
    <property type="component" value="Chromosome"/>
</dbReference>
<gene>
    <name evidence="1" type="ORF">CAG99_26225</name>
</gene>
<sequence length="61" mass="6560">MLAQKTTPFIANPTEEAAVHALMAEQEAPFSDAPLYSPEAVGILLLLLLLSPKSPSEPRDK</sequence>
<organism evidence="1 2">
    <name type="scientific">Streptomyces marincola</name>
    <dbReference type="NCBI Taxonomy" id="2878388"/>
    <lineage>
        <taxon>Bacteria</taxon>
        <taxon>Bacillati</taxon>
        <taxon>Actinomycetota</taxon>
        <taxon>Actinomycetes</taxon>
        <taxon>Kitasatosporales</taxon>
        <taxon>Streptomycetaceae</taxon>
        <taxon>Streptomyces</taxon>
    </lineage>
</organism>
<proteinExistence type="predicted"/>
<protein>
    <submittedName>
        <fullName evidence="1">Uncharacterized protein</fullName>
    </submittedName>
</protein>
<dbReference type="KEGG" id="smao:CAG99_26225"/>
<name>A0A1W7D5J5_9ACTN</name>
<reference evidence="1 2" key="1">
    <citation type="submission" date="2017-05" db="EMBL/GenBank/DDBJ databases">
        <title>Complete genome sequence of Streptomyces sp. SCSIO 03032 revealed the diverse biosynthetic pathways for its bioactive secondary metabolites.</title>
        <authorList>
            <person name="Ma L."/>
            <person name="Zhu Y."/>
            <person name="Zhang W."/>
            <person name="Zhang G."/>
            <person name="Tian X."/>
            <person name="Zhang S."/>
            <person name="Zhang C."/>
        </authorList>
    </citation>
    <scope>NUCLEOTIDE SEQUENCE [LARGE SCALE GENOMIC DNA]</scope>
    <source>
        <strain evidence="1 2">SCSIO 03032</strain>
    </source>
</reference>
<evidence type="ECO:0000313" key="2">
    <source>
        <dbReference type="Proteomes" id="UP000194218"/>
    </source>
</evidence>
<evidence type="ECO:0000313" key="1">
    <source>
        <dbReference type="EMBL" id="ARQ71860.1"/>
    </source>
</evidence>
<dbReference type="EMBL" id="CP021121">
    <property type="protein sequence ID" value="ARQ71860.1"/>
    <property type="molecule type" value="Genomic_DNA"/>
</dbReference>
<dbReference type="OrthoDB" id="4272637at2"/>
<keyword evidence="2" id="KW-1185">Reference proteome</keyword>
<accession>A0A1W7D5J5</accession>
<dbReference type="AlphaFoldDB" id="A0A1W7D5J5"/>
<dbReference type="RefSeq" id="WP_086161696.1">
    <property type="nucleotide sequence ID" value="NZ_CP021121.1"/>
</dbReference>